<dbReference type="Proteomes" id="UP000887572">
    <property type="component" value="Unplaced"/>
</dbReference>
<comment type="function">
    <text evidence="3">Probable essential component of SCF (SKP1-CUL1-F-box protein) E3 ubiquitin-protein ligase complexes, which mediate the ubiquitination and subsequent proteasomal degradation of target proteins. Regulates cell proliferation during embryonic and larval development.</text>
</comment>
<comment type="pathway">
    <text evidence="3">Protein modification; protein ubiquitination.</text>
</comment>
<dbReference type="InterPro" id="IPR016072">
    <property type="entry name" value="Skp1_comp_dimer"/>
</dbReference>
<dbReference type="SUPFAM" id="SSF54695">
    <property type="entry name" value="POZ domain"/>
    <property type="match status" value="1"/>
</dbReference>
<dbReference type="PANTHER" id="PTHR11165">
    <property type="entry name" value="SKP1"/>
    <property type="match status" value="1"/>
</dbReference>
<dbReference type="Gene3D" id="3.30.710.10">
    <property type="entry name" value="Potassium Channel Kv1.1, Chain A"/>
    <property type="match status" value="1"/>
</dbReference>
<dbReference type="InterPro" id="IPR001232">
    <property type="entry name" value="SKP1-like"/>
</dbReference>
<dbReference type="InterPro" id="IPR036296">
    <property type="entry name" value="SKP1-like_dim_sf"/>
</dbReference>
<sequence>MTEEGSSSSTSATDSPADKVLQFSEELLQKEVPCDCKDGERVQVRVSLLLQSKTFADMWKDLNLSSKDLPDSLVFPMSTISAPIFKKVGNWMENHVGKPQPVIEEDPNTHERKWFTLTDYEKEFFNVDVEELAELLVAANFLNLQSLYIYGCQSMAALMKEKTPEEIRNLFGIPDDLTEEEKAEIRRKNVWCNY</sequence>
<accession>A0A914I1S6</accession>
<evidence type="ECO:0000256" key="2">
    <source>
        <dbReference type="ARBA" id="ARBA00022786"/>
    </source>
</evidence>
<dbReference type="Pfam" id="PF01466">
    <property type="entry name" value="Skp1"/>
    <property type="match status" value="1"/>
</dbReference>
<organism evidence="5 6">
    <name type="scientific">Globodera rostochiensis</name>
    <name type="common">Golden nematode worm</name>
    <name type="synonym">Heterodera rostochiensis</name>
    <dbReference type="NCBI Taxonomy" id="31243"/>
    <lineage>
        <taxon>Eukaryota</taxon>
        <taxon>Metazoa</taxon>
        <taxon>Ecdysozoa</taxon>
        <taxon>Nematoda</taxon>
        <taxon>Chromadorea</taxon>
        <taxon>Rhabditida</taxon>
        <taxon>Tylenchina</taxon>
        <taxon>Tylenchomorpha</taxon>
        <taxon>Tylenchoidea</taxon>
        <taxon>Heteroderidae</taxon>
        <taxon>Heteroderinae</taxon>
        <taxon>Globodera</taxon>
    </lineage>
</organism>
<comment type="similarity">
    <text evidence="1 3">Belongs to the SKP1 family.</text>
</comment>
<protein>
    <recommendedName>
        <fullName evidence="3">Skp1-related protein</fullName>
    </recommendedName>
</protein>
<feature type="domain" description="SKP1 component dimerisation" evidence="4">
    <location>
        <begin position="145"/>
        <end position="192"/>
    </location>
</feature>
<dbReference type="InterPro" id="IPR011333">
    <property type="entry name" value="SKP1/BTB/POZ_sf"/>
</dbReference>
<dbReference type="GO" id="GO:0006511">
    <property type="term" value="P:ubiquitin-dependent protein catabolic process"/>
    <property type="evidence" value="ECO:0007669"/>
    <property type="project" value="InterPro"/>
</dbReference>
<evidence type="ECO:0000256" key="1">
    <source>
        <dbReference type="ARBA" id="ARBA00009993"/>
    </source>
</evidence>
<dbReference type="SUPFAM" id="SSF81382">
    <property type="entry name" value="Skp1 dimerisation domain-like"/>
    <property type="match status" value="1"/>
</dbReference>
<reference evidence="6" key="1">
    <citation type="submission" date="2022-11" db="UniProtKB">
        <authorList>
            <consortium name="WormBaseParasite"/>
        </authorList>
    </citation>
    <scope>IDENTIFICATION</scope>
</reference>
<proteinExistence type="inferred from homology"/>
<dbReference type="InterPro" id="IPR016897">
    <property type="entry name" value="SKP1"/>
</dbReference>
<evidence type="ECO:0000313" key="6">
    <source>
        <dbReference type="WBParaSite" id="Gr19_v10_g6087.t1"/>
    </source>
</evidence>
<dbReference type="WBParaSite" id="Gr19_v10_g6087.t1">
    <property type="protein sequence ID" value="Gr19_v10_g6087.t1"/>
    <property type="gene ID" value="Gr19_v10_g6087"/>
</dbReference>
<evidence type="ECO:0000313" key="5">
    <source>
        <dbReference type="Proteomes" id="UP000887572"/>
    </source>
</evidence>
<dbReference type="PIRSF" id="PIRSF028729">
    <property type="entry name" value="E3_ubiquit_lig_SCF_Skp"/>
    <property type="match status" value="1"/>
</dbReference>
<evidence type="ECO:0000259" key="4">
    <source>
        <dbReference type="Pfam" id="PF01466"/>
    </source>
</evidence>
<evidence type="ECO:0000256" key="3">
    <source>
        <dbReference type="PIRNR" id="PIRNR028729"/>
    </source>
</evidence>
<dbReference type="AlphaFoldDB" id="A0A914I1S6"/>
<keyword evidence="2 3" id="KW-0833">Ubl conjugation pathway</keyword>
<dbReference type="SMART" id="SM00512">
    <property type="entry name" value="Skp1"/>
    <property type="match status" value="1"/>
</dbReference>
<keyword evidence="5" id="KW-1185">Reference proteome</keyword>
<name>A0A914I1S6_GLORO</name>